<evidence type="ECO:0000259" key="6">
    <source>
        <dbReference type="Pfam" id="PF07291"/>
    </source>
</evidence>
<organism evidence="7 8">
    <name type="scientific">Leeuwenhoekiella nanhaiensis</name>
    <dbReference type="NCBI Taxonomy" id="1655491"/>
    <lineage>
        <taxon>Bacteria</taxon>
        <taxon>Pseudomonadati</taxon>
        <taxon>Bacteroidota</taxon>
        <taxon>Flavobacteriia</taxon>
        <taxon>Flavobacteriales</taxon>
        <taxon>Flavobacteriaceae</taxon>
        <taxon>Leeuwenhoekiella</taxon>
    </lineage>
</organism>
<feature type="transmembrane region" description="Helical" evidence="5">
    <location>
        <begin position="98"/>
        <end position="114"/>
    </location>
</feature>
<keyword evidence="4 5" id="KW-0472">Membrane</keyword>
<dbReference type="InterPro" id="IPR009908">
    <property type="entry name" value="Methylamine_util_MauE"/>
</dbReference>
<evidence type="ECO:0000256" key="2">
    <source>
        <dbReference type="ARBA" id="ARBA00022692"/>
    </source>
</evidence>
<feature type="transmembrane region" description="Helical" evidence="5">
    <location>
        <begin position="75"/>
        <end position="92"/>
    </location>
</feature>
<evidence type="ECO:0000256" key="5">
    <source>
        <dbReference type="SAM" id="Phobius"/>
    </source>
</evidence>
<keyword evidence="8" id="KW-1185">Reference proteome</keyword>
<dbReference type="Proteomes" id="UP000229433">
    <property type="component" value="Unassembled WGS sequence"/>
</dbReference>
<feature type="transmembrane region" description="Helical" evidence="5">
    <location>
        <begin position="49"/>
        <end position="68"/>
    </location>
</feature>
<protein>
    <submittedName>
        <fullName evidence="7">DoxX family protein</fullName>
    </submittedName>
</protein>
<evidence type="ECO:0000313" key="8">
    <source>
        <dbReference type="Proteomes" id="UP000229433"/>
    </source>
</evidence>
<keyword evidence="2 5" id="KW-0812">Transmembrane</keyword>
<comment type="subcellular location">
    <subcellularLocation>
        <location evidence="1">Membrane</location>
        <topology evidence="1">Multi-pass membrane protein</topology>
    </subcellularLocation>
</comment>
<dbReference type="GO" id="GO:0016020">
    <property type="term" value="C:membrane"/>
    <property type="evidence" value="ECO:0007669"/>
    <property type="project" value="UniProtKB-SubCell"/>
</dbReference>
<accession>A0A2G1VWZ7</accession>
<dbReference type="RefSeq" id="WP_099644848.1">
    <property type="nucleotide sequence ID" value="NZ_KZ319287.1"/>
</dbReference>
<comment type="caution">
    <text evidence="7">The sequence shown here is derived from an EMBL/GenBank/DDBJ whole genome shotgun (WGS) entry which is preliminary data.</text>
</comment>
<dbReference type="Pfam" id="PF07291">
    <property type="entry name" value="MauE"/>
    <property type="match status" value="1"/>
</dbReference>
<dbReference type="EMBL" id="NQXA01000001">
    <property type="protein sequence ID" value="PHQ31307.1"/>
    <property type="molecule type" value="Genomic_DNA"/>
</dbReference>
<evidence type="ECO:0000256" key="1">
    <source>
        <dbReference type="ARBA" id="ARBA00004141"/>
    </source>
</evidence>
<sequence length="126" mass="13932">MKSKVLLVVSILFGLMFINSGLNKLFNYMPMPENIPAEMLEVMGAFETIGWLMPLVAGVEILGGILVIFKPLRTLGAVMLFPILVGIMLLHIVNEPSGLVIGLVFFAIELWLLYEGREKLKPLFGA</sequence>
<evidence type="ECO:0000256" key="4">
    <source>
        <dbReference type="ARBA" id="ARBA00023136"/>
    </source>
</evidence>
<dbReference type="AlphaFoldDB" id="A0A2G1VWZ7"/>
<keyword evidence="3 5" id="KW-1133">Transmembrane helix</keyword>
<feature type="domain" description="Methylamine utilisation protein MauE" evidence="6">
    <location>
        <begin position="3"/>
        <end position="93"/>
    </location>
</feature>
<reference evidence="7 8" key="1">
    <citation type="submission" date="2017-08" db="EMBL/GenBank/DDBJ databases">
        <title>The whole genome shortgun sequences of strain Leeuwenhoekiella nanhaiensis G18 from the South China Sea.</title>
        <authorList>
            <person name="Liu Q."/>
        </authorList>
    </citation>
    <scope>NUCLEOTIDE SEQUENCE [LARGE SCALE GENOMIC DNA]</scope>
    <source>
        <strain evidence="7 8">G18</strain>
    </source>
</reference>
<evidence type="ECO:0000313" key="7">
    <source>
        <dbReference type="EMBL" id="PHQ31307.1"/>
    </source>
</evidence>
<evidence type="ECO:0000256" key="3">
    <source>
        <dbReference type="ARBA" id="ARBA00022989"/>
    </source>
</evidence>
<dbReference type="OrthoDB" id="8161897at2"/>
<proteinExistence type="predicted"/>
<name>A0A2G1VWZ7_9FLAO</name>
<gene>
    <name evidence="7" type="ORF">CJ305_03585</name>
</gene>